<evidence type="ECO:0000256" key="2">
    <source>
        <dbReference type="ARBA" id="ARBA00023002"/>
    </source>
</evidence>
<evidence type="ECO:0000259" key="5">
    <source>
        <dbReference type="Pfam" id="PF25137"/>
    </source>
</evidence>
<dbReference type="EMBL" id="JACHGW010000008">
    <property type="protein sequence ID" value="MBB6053754.1"/>
    <property type="molecule type" value="Genomic_DNA"/>
</dbReference>
<dbReference type="Pfam" id="PF25137">
    <property type="entry name" value="ADH_Fe_C"/>
    <property type="match status" value="1"/>
</dbReference>
<keyword evidence="7" id="KW-1185">Reference proteome</keyword>
<keyword evidence="2 6" id="KW-0560">Oxidoreductase</keyword>
<dbReference type="GO" id="GO:0046872">
    <property type="term" value="F:metal ion binding"/>
    <property type="evidence" value="ECO:0007669"/>
    <property type="project" value="InterPro"/>
</dbReference>
<dbReference type="Gene3D" id="1.20.1090.10">
    <property type="entry name" value="Dehydroquinate synthase-like - alpha domain"/>
    <property type="match status" value="1"/>
</dbReference>
<dbReference type="Gene3D" id="3.40.50.1970">
    <property type="match status" value="1"/>
</dbReference>
<reference evidence="6 7" key="1">
    <citation type="submission" date="2020-08" db="EMBL/GenBank/DDBJ databases">
        <title>Genomic Encyclopedia of Type Strains, Phase IV (KMG-IV): sequencing the most valuable type-strain genomes for metagenomic binning, comparative biology and taxonomic classification.</title>
        <authorList>
            <person name="Goeker M."/>
        </authorList>
    </citation>
    <scope>NUCLEOTIDE SEQUENCE [LARGE SCALE GENOMIC DNA]</scope>
    <source>
        <strain evidence="6 7">DSM 23562</strain>
    </source>
</reference>
<evidence type="ECO:0000256" key="1">
    <source>
        <dbReference type="ARBA" id="ARBA00007358"/>
    </source>
</evidence>
<dbReference type="PROSITE" id="PS00913">
    <property type="entry name" value="ADH_IRON_1"/>
    <property type="match status" value="1"/>
</dbReference>
<dbReference type="AlphaFoldDB" id="A0A7W9SWZ6"/>
<dbReference type="RefSeq" id="WP_184203843.1">
    <property type="nucleotide sequence ID" value="NZ_JACHGW010000008.1"/>
</dbReference>
<evidence type="ECO:0000256" key="3">
    <source>
        <dbReference type="ARBA" id="ARBA00023027"/>
    </source>
</evidence>
<evidence type="ECO:0000313" key="7">
    <source>
        <dbReference type="Proteomes" id="UP000520814"/>
    </source>
</evidence>
<gene>
    <name evidence="6" type="ORF">HNQ39_005596</name>
</gene>
<dbReference type="Pfam" id="PF00465">
    <property type="entry name" value="Fe-ADH"/>
    <property type="match status" value="1"/>
</dbReference>
<dbReference type="SUPFAM" id="SSF56796">
    <property type="entry name" value="Dehydroquinate synthase-like"/>
    <property type="match status" value="1"/>
</dbReference>
<dbReference type="GO" id="GO:0004022">
    <property type="term" value="F:alcohol dehydrogenase (NAD+) activity"/>
    <property type="evidence" value="ECO:0007669"/>
    <property type="project" value="UniProtKB-EC"/>
</dbReference>
<dbReference type="PANTHER" id="PTHR11496">
    <property type="entry name" value="ALCOHOL DEHYDROGENASE"/>
    <property type="match status" value="1"/>
</dbReference>
<sequence>MFDWQLHTRIVCGAGALARLGELARGLGTRALLVTDPGIVQAGHLGRAEAILQAAGVATAVFAQVHENPTTADVAACLEVAQDFAPDLLIALGGGSAMDTAKGTNFLLTNGGPLSDFWVASPSRRGLTQPLLPTIAIPTTAGTGSEVQCHALIADSQSHAKMALGETGAEPTLALLDPELTLTLPRSVTAQTGIDALVHAIETAVTKPRTPHSLLFSHEAFRLLSSSFSRVLENSSDLEAREAMLLGATWAGLAIEYSMLGIAHSVANPLTAHFGVVHGQAVGVMLPHVIAFNAEDTTTRRAYAALGQSPEALSEQVTLWLQQAGMATTLGECGVSGEAIETLATEAARQWTASFNPRPVTAVDLAGLYRKAL</sequence>
<comment type="similarity">
    <text evidence="1">Belongs to the iron-containing alcohol dehydrogenase family.</text>
</comment>
<proteinExistence type="inferred from homology"/>
<dbReference type="InterPro" id="IPR001670">
    <property type="entry name" value="ADH_Fe/GldA"/>
</dbReference>
<keyword evidence="3" id="KW-0520">NAD</keyword>
<feature type="domain" description="Alcohol dehydrogenase iron-type/glycerol dehydrogenase GldA" evidence="4">
    <location>
        <begin position="8"/>
        <end position="178"/>
    </location>
</feature>
<dbReference type="EC" id="1.1.1.1" evidence="6"/>
<name>A0A7W9SWZ6_ARMRO</name>
<dbReference type="FunFam" id="3.40.50.1970:FF:000003">
    <property type="entry name" value="Alcohol dehydrogenase, iron-containing"/>
    <property type="match status" value="1"/>
</dbReference>
<evidence type="ECO:0000313" key="6">
    <source>
        <dbReference type="EMBL" id="MBB6053754.1"/>
    </source>
</evidence>
<dbReference type="InterPro" id="IPR018211">
    <property type="entry name" value="ADH_Fe_CS"/>
</dbReference>
<dbReference type="CDD" id="cd08551">
    <property type="entry name" value="Fe-ADH"/>
    <property type="match status" value="1"/>
</dbReference>
<dbReference type="InterPro" id="IPR039697">
    <property type="entry name" value="Alcohol_dehydrogenase_Fe"/>
</dbReference>
<dbReference type="PANTHER" id="PTHR11496:SF102">
    <property type="entry name" value="ALCOHOL DEHYDROGENASE 4"/>
    <property type="match status" value="1"/>
</dbReference>
<protein>
    <submittedName>
        <fullName evidence="6">Alcohol dehydrogenase</fullName>
        <ecNumber evidence="6">1.1.1.1</ecNumber>
    </submittedName>
</protein>
<accession>A0A7W9SWZ6</accession>
<organism evidence="6 7">
    <name type="scientific">Armatimonas rosea</name>
    <dbReference type="NCBI Taxonomy" id="685828"/>
    <lineage>
        <taxon>Bacteria</taxon>
        <taxon>Bacillati</taxon>
        <taxon>Armatimonadota</taxon>
        <taxon>Armatimonadia</taxon>
        <taxon>Armatimonadales</taxon>
        <taxon>Armatimonadaceae</taxon>
        <taxon>Armatimonas</taxon>
    </lineage>
</organism>
<evidence type="ECO:0000259" key="4">
    <source>
        <dbReference type="Pfam" id="PF00465"/>
    </source>
</evidence>
<feature type="domain" description="Fe-containing alcohol dehydrogenase-like C-terminal" evidence="5">
    <location>
        <begin position="189"/>
        <end position="372"/>
    </location>
</feature>
<dbReference type="InterPro" id="IPR056798">
    <property type="entry name" value="ADH_Fe_C"/>
</dbReference>
<dbReference type="Proteomes" id="UP000520814">
    <property type="component" value="Unassembled WGS sequence"/>
</dbReference>
<comment type="caution">
    <text evidence="6">The sequence shown here is derived from an EMBL/GenBank/DDBJ whole genome shotgun (WGS) entry which is preliminary data.</text>
</comment>